<dbReference type="EMBL" id="CP006585">
    <property type="protein sequence ID" value="AGW12405.1"/>
    <property type="molecule type" value="Genomic_DNA"/>
</dbReference>
<protein>
    <recommendedName>
        <fullName evidence="3">DUF3024 domain-containing protein</fullName>
    </recommendedName>
</protein>
<organism evidence="1 2">
    <name type="scientific">Megalodesulfovibrio gigas (strain ATCC 19364 / DSM 1382 / NCIMB 9332 / VKM B-1759)</name>
    <name type="common">Desulfovibrio gigas</name>
    <dbReference type="NCBI Taxonomy" id="1121448"/>
    <lineage>
        <taxon>Bacteria</taxon>
        <taxon>Pseudomonadati</taxon>
        <taxon>Thermodesulfobacteriota</taxon>
        <taxon>Desulfovibrionia</taxon>
        <taxon>Desulfovibrionales</taxon>
        <taxon>Desulfovibrionaceae</taxon>
        <taxon>Megalodesulfovibrio</taxon>
    </lineage>
</organism>
<dbReference type="OrthoDB" id="1362002at2"/>
<evidence type="ECO:0000313" key="2">
    <source>
        <dbReference type="Proteomes" id="UP000016587"/>
    </source>
</evidence>
<dbReference type="HOGENOM" id="CLU_161337_1_0_7"/>
<dbReference type="STRING" id="1121448.DGI_0496"/>
<dbReference type="AlphaFoldDB" id="T2G729"/>
<accession>T2G729</accession>
<dbReference type="InterPro" id="IPR021388">
    <property type="entry name" value="DUF3024"/>
</dbReference>
<dbReference type="RefSeq" id="WP_021759042.1">
    <property type="nucleotide sequence ID" value="NC_022444.1"/>
</dbReference>
<dbReference type="eggNOG" id="ENOG5032TDX">
    <property type="taxonomic scope" value="Bacteria"/>
</dbReference>
<dbReference type="Pfam" id="PF11225">
    <property type="entry name" value="DUF3024"/>
    <property type="match status" value="1"/>
</dbReference>
<dbReference type="Proteomes" id="UP000016587">
    <property type="component" value="Chromosome"/>
</dbReference>
<proteinExistence type="predicted"/>
<reference evidence="2" key="2">
    <citation type="submission" date="2013-07" db="EMBL/GenBank/DDBJ databases">
        <authorList>
            <person name="Morais-Silva F.O."/>
            <person name="Rezende A.M."/>
            <person name="Pimentel C."/>
            <person name="Resende D.M."/>
            <person name="Santos C.I."/>
            <person name="Clemente C."/>
            <person name="de Oliveira L.M."/>
            <person name="da Silva S.M."/>
            <person name="Costa D.A."/>
            <person name="Varela-Raposo A."/>
            <person name="Horacio E.C.A."/>
            <person name="Matos M."/>
            <person name="Flores O."/>
            <person name="Ruiz J.C."/>
            <person name="Rodrigues-Pousada C."/>
        </authorList>
    </citation>
    <scope>NUCLEOTIDE SEQUENCE [LARGE SCALE GENOMIC DNA]</scope>
    <source>
        <strain evidence="2">ATCC 19364 / DSM 1382 / NCIMB 9332 / VKM B-1759</strain>
    </source>
</reference>
<sequence length="117" mass="14119">MPRSEFEKVRLEKLLQQFCETQGPPAHIRDQLRWGFRVDQAKQTIELFEVRPHFMYNDLEIEHGVAKARYVKSSKTWKVYWMRSDLKWHQYDIVSEVRTVEEFLTVVKADECCCFFG</sequence>
<keyword evidence="2" id="KW-1185">Reference proteome</keyword>
<gene>
    <name evidence="1" type="ORF">DGI_0496</name>
</gene>
<evidence type="ECO:0000313" key="1">
    <source>
        <dbReference type="EMBL" id="AGW12405.1"/>
    </source>
</evidence>
<reference evidence="1 2" key="1">
    <citation type="journal article" date="2013" name="J. Bacteriol.">
        <title>Roles of HynAB and Ech, the only two hydrogenases found in the model sulfate reducer Desulfovibrio gigas.</title>
        <authorList>
            <person name="Morais-Silva F.O."/>
            <person name="Santos C.I."/>
            <person name="Rodrigues R."/>
            <person name="Pereira I.A."/>
            <person name="Rodrigues-Pousada C."/>
        </authorList>
    </citation>
    <scope>NUCLEOTIDE SEQUENCE [LARGE SCALE GENOMIC DNA]</scope>
    <source>
        <strain evidence="2">ATCC 19364 / DSM 1382 / NCIMB 9332 / VKM B-1759</strain>
    </source>
</reference>
<name>T2G729_MEGG1</name>
<evidence type="ECO:0008006" key="3">
    <source>
        <dbReference type="Google" id="ProtNLM"/>
    </source>
</evidence>
<dbReference type="KEGG" id="dgg:DGI_0496"/>